<evidence type="ECO:0000313" key="1">
    <source>
        <dbReference type="EMBL" id="MFD2966209.1"/>
    </source>
</evidence>
<accession>A0ABW6BDT7</accession>
<proteinExistence type="predicted"/>
<name>A0ABW6BDT7_9SPHI</name>
<comment type="caution">
    <text evidence="1">The sequence shown here is derived from an EMBL/GenBank/DDBJ whole genome shotgun (WGS) entry which is preliminary data.</text>
</comment>
<reference evidence="2" key="1">
    <citation type="journal article" date="2019" name="Int. J. Syst. Evol. Microbiol.">
        <title>The Global Catalogue of Microorganisms (GCM) 10K type strain sequencing project: providing services to taxonomists for standard genome sequencing and annotation.</title>
        <authorList>
            <consortium name="The Broad Institute Genomics Platform"/>
            <consortium name="The Broad Institute Genome Sequencing Center for Infectious Disease"/>
            <person name="Wu L."/>
            <person name="Ma J."/>
        </authorList>
    </citation>
    <scope>NUCLEOTIDE SEQUENCE [LARGE SCALE GENOMIC DNA]</scope>
    <source>
        <strain evidence="2">KCTC 22814</strain>
    </source>
</reference>
<sequence>MKVLTSISPLSDEDLVWYPETIDVAELMDLNNEFMRRISIPLHEPHFLIIDDAIKNIHEDYLIGQVFLEPMYRTPEQ</sequence>
<dbReference type="Proteomes" id="UP001597525">
    <property type="component" value="Unassembled WGS sequence"/>
</dbReference>
<dbReference type="EMBL" id="JBHUPB010000003">
    <property type="protein sequence ID" value="MFD2966209.1"/>
    <property type="molecule type" value="Genomic_DNA"/>
</dbReference>
<organism evidence="1 2">
    <name type="scientific">Sphingobacterium bambusae</name>
    <dbReference type="NCBI Taxonomy" id="662858"/>
    <lineage>
        <taxon>Bacteria</taxon>
        <taxon>Pseudomonadati</taxon>
        <taxon>Bacteroidota</taxon>
        <taxon>Sphingobacteriia</taxon>
        <taxon>Sphingobacteriales</taxon>
        <taxon>Sphingobacteriaceae</taxon>
        <taxon>Sphingobacterium</taxon>
    </lineage>
</organism>
<gene>
    <name evidence="1" type="ORF">ACFS7Y_02365</name>
</gene>
<protein>
    <submittedName>
        <fullName evidence="1">Uncharacterized protein</fullName>
    </submittedName>
</protein>
<keyword evidence="2" id="KW-1185">Reference proteome</keyword>
<evidence type="ECO:0000313" key="2">
    <source>
        <dbReference type="Proteomes" id="UP001597525"/>
    </source>
</evidence>
<dbReference type="RefSeq" id="WP_320184000.1">
    <property type="nucleotide sequence ID" value="NZ_CP138332.1"/>
</dbReference>